<dbReference type="OrthoDB" id="10012335at2"/>
<sequence length="308" mass="33658">MSKSNLRTVPTITLRNGADVIADLESKHRAAEGGLATAKAALQAATAKYEAALGEGRDAAIAARQVRTDAEVDLDIARRAVETLARQVADAHEALRLAEIEHKRSEAERLRSVFEETARRGLGVMSVEGRAIIRAWAEAELAIQAARQAQGAGGPHIPSAEEFRSVPRGHRKEIRRTRVTRWLRPGTREPYPDAIEQMIVRKGDRGWLRNTSMTGGGQEITERGEFDRITYARPTSPIYMPLLIESLCVPALVGGQVPGWMPTEALDPRTILARLADLEHAPAPKEPEQETVDVFVHPVGAEPAEASD</sequence>
<dbReference type="Proteomes" id="UP000008207">
    <property type="component" value="Plasmid pMNOD05"/>
</dbReference>
<proteinExistence type="predicted"/>
<protein>
    <submittedName>
        <fullName evidence="2">Uncharacterized protein</fullName>
    </submittedName>
</protein>
<dbReference type="HOGENOM" id="CLU_896618_0_0_5"/>
<dbReference type="KEGG" id="mno:Mnod_7749"/>
<evidence type="ECO:0000256" key="1">
    <source>
        <dbReference type="SAM" id="Coils"/>
    </source>
</evidence>
<dbReference type="AlphaFoldDB" id="B8IY50"/>
<organism evidence="2 3">
    <name type="scientific">Methylobacterium nodulans (strain LMG 21967 / CNCM I-2342 / ORS 2060)</name>
    <dbReference type="NCBI Taxonomy" id="460265"/>
    <lineage>
        <taxon>Bacteria</taxon>
        <taxon>Pseudomonadati</taxon>
        <taxon>Pseudomonadota</taxon>
        <taxon>Alphaproteobacteria</taxon>
        <taxon>Hyphomicrobiales</taxon>
        <taxon>Methylobacteriaceae</taxon>
        <taxon>Methylobacterium</taxon>
    </lineage>
</organism>
<accession>B8IY50</accession>
<geneLocation type="plasmid" evidence="2 3">
    <name>pMNOD05</name>
</geneLocation>
<keyword evidence="1" id="KW-0175">Coiled coil</keyword>
<evidence type="ECO:0000313" key="2">
    <source>
        <dbReference type="EMBL" id="ACL63340.1"/>
    </source>
</evidence>
<gene>
    <name evidence="2" type="ordered locus">Mnod_7749</name>
</gene>
<reference evidence="3" key="1">
    <citation type="submission" date="2009-01" db="EMBL/GenBank/DDBJ databases">
        <title>Complete sequence of plasmid 5 of Methylobacterium nodulans ORS 2060.</title>
        <authorList>
            <consortium name="US DOE Joint Genome Institute"/>
            <person name="Lucas S."/>
            <person name="Copeland A."/>
            <person name="Lapidus A."/>
            <person name="Glavina del Rio T."/>
            <person name="Dalin E."/>
            <person name="Tice H."/>
            <person name="Bruce D."/>
            <person name="Goodwin L."/>
            <person name="Pitluck S."/>
            <person name="Sims D."/>
            <person name="Brettin T."/>
            <person name="Detter J.C."/>
            <person name="Han C."/>
            <person name="Larimer F."/>
            <person name="Land M."/>
            <person name="Hauser L."/>
            <person name="Kyrpides N."/>
            <person name="Ivanova N."/>
            <person name="Marx C.J."/>
            <person name="Richardson P."/>
        </authorList>
    </citation>
    <scope>NUCLEOTIDE SEQUENCE [LARGE SCALE GENOMIC DNA]</scope>
    <source>
        <strain evidence="3">LMG 21967 / CNCM I-2342 / ORS 2060</strain>
        <plasmid evidence="3">Plasmid pMNOD05</plasmid>
    </source>
</reference>
<keyword evidence="3" id="KW-1185">Reference proteome</keyword>
<dbReference type="RefSeq" id="WP_012631436.1">
    <property type="nucleotide sequence ID" value="NC_011888.1"/>
</dbReference>
<feature type="coiled-coil region" evidence="1">
    <location>
        <begin position="81"/>
        <end position="117"/>
    </location>
</feature>
<evidence type="ECO:0000313" key="3">
    <source>
        <dbReference type="Proteomes" id="UP000008207"/>
    </source>
</evidence>
<name>B8IY50_METNO</name>
<dbReference type="EMBL" id="CP001354">
    <property type="protein sequence ID" value="ACL63340.1"/>
    <property type="molecule type" value="Genomic_DNA"/>
</dbReference>
<keyword evidence="2" id="KW-0614">Plasmid</keyword>